<protein>
    <recommendedName>
        <fullName evidence="2">Alfin N-terminal domain-containing protein</fullName>
    </recommendedName>
</protein>
<feature type="domain" description="Alfin N-terminal" evidence="2">
    <location>
        <begin position="7"/>
        <end position="51"/>
    </location>
</feature>
<accession>A0ABR2STU9</accession>
<organism evidence="3 4">
    <name type="scientific">Hibiscus sabdariffa</name>
    <name type="common">roselle</name>
    <dbReference type="NCBI Taxonomy" id="183260"/>
    <lineage>
        <taxon>Eukaryota</taxon>
        <taxon>Viridiplantae</taxon>
        <taxon>Streptophyta</taxon>
        <taxon>Embryophyta</taxon>
        <taxon>Tracheophyta</taxon>
        <taxon>Spermatophyta</taxon>
        <taxon>Magnoliopsida</taxon>
        <taxon>eudicotyledons</taxon>
        <taxon>Gunneridae</taxon>
        <taxon>Pentapetalae</taxon>
        <taxon>rosids</taxon>
        <taxon>malvids</taxon>
        <taxon>Malvales</taxon>
        <taxon>Malvaceae</taxon>
        <taxon>Malvoideae</taxon>
        <taxon>Hibiscus</taxon>
    </lineage>
</organism>
<reference evidence="3 4" key="1">
    <citation type="journal article" date="2024" name="G3 (Bethesda)">
        <title>Genome assembly of Hibiscus sabdariffa L. provides insights into metabolisms of medicinal natural products.</title>
        <authorList>
            <person name="Kim T."/>
        </authorList>
    </citation>
    <scope>NUCLEOTIDE SEQUENCE [LARGE SCALE GENOMIC DNA]</scope>
    <source>
        <strain evidence="3">TK-2024</strain>
        <tissue evidence="3">Old leaves</tissue>
    </source>
</reference>
<comment type="caution">
    <text evidence="3">The sequence shown here is derived from an EMBL/GenBank/DDBJ whole genome shotgun (WGS) entry which is preliminary data.</text>
</comment>
<name>A0ABR2STU9_9ROSI</name>
<gene>
    <name evidence="3" type="ORF">V6N11_025839</name>
</gene>
<dbReference type="Pfam" id="PF12165">
    <property type="entry name" value="Alfin"/>
    <property type="match status" value="1"/>
</dbReference>
<proteinExistence type="predicted"/>
<evidence type="ECO:0000256" key="1">
    <source>
        <dbReference type="SAM" id="MobiDB-lite"/>
    </source>
</evidence>
<evidence type="ECO:0000313" key="4">
    <source>
        <dbReference type="Proteomes" id="UP001396334"/>
    </source>
</evidence>
<evidence type="ECO:0000313" key="3">
    <source>
        <dbReference type="EMBL" id="KAK9028690.1"/>
    </source>
</evidence>
<dbReference type="Proteomes" id="UP001396334">
    <property type="component" value="Unassembled WGS sequence"/>
</dbReference>
<keyword evidence="4" id="KW-1185">Reference proteome</keyword>
<feature type="compositionally biased region" description="Basic and acidic residues" evidence="1">
    <location>
        <begin position="75"/>
        <end position="91"/>
    </location>
</feature>
<dbReference type="InterPro" id="IPR021998">
    <property type="entry name" value="Alfin_N"/>
</dbReference>
<dbReference type="EMBL" id="JBBPBN010000011">
    <property type="protein sequence ID" value="KAK9028690.1"/>
    <property type="molecule type" value="Genomic_DNA"/>
</dbReference>
<feature type="compositionally biased region" description="Polar residues" evidence="1">
    <location>
        <begin position="102"/>
        <end position="113"/>
    </location>
</feature>
<feature type="region of interest" description="Disordered" evidence="1">
    <location>
        <begin position="65"/>
        <end position="133"/>
    </location>
</feature>
<evidence type="ECO:0000259" key="2">
    <source>
        <dbReference type="Pfam" id="PF12165"/>
    </source>
</evidence>
<sequence>MAASARTVEEIFKDYSSRRTTILRALTLDVDQFYGLCDPETTNIHRNKHKNKSTWGNIGTLKEMHRETNSQQRGQMKDITKAEDTTMERLTTKNQRKKAGGRNSSRIRNQKSLSLKGPNRVTNAGERLHKQAE</sequence>